<feature type="transmembrane region" description="Helical" evidence="1">
    <location>
        <begin position="12"/>
        <end position="29"/>
    </location>
</feature>
<dbReference type="Proteomes" id="UP001596266">
    <property type="component" value="Unassembled WGS sequence"/>
</dbReference>
<comment type="caution">
    <text evidence="2">The sequence shown here is derived from an EMBL/GenBank/DDBJ whole genome shotgun (WGS) entry which is preliminary data.</text>
</comment>
<evidence type="ECO:0000313" key="2">
    <source>
        <dbReference type="EMBL" id="MFC6397551.1"/>
    </source>
</evidence>
<keyword evidence="1" id="KW-0472">Membrane</keyword>
<organism evidence="2 3">
    <name type="scientific">Luteococcus sanguinis</name>
    <dbReference type="NCBI Taxonomy" id="174038"/>
    <lineage>
        <taxon>Bacteria</taxon>
        <taxon>Bacillati</taxon>
        <taxon>Actinomycetota</taxon>
        <taxon>Actinomycetes</taxon>
        <taxon>Propionibacteriales</taxon>
        <taxon>Propionibacteriaceae</taxon>
        <taxon>Luteococcus</taxon>
    </lineage>
</organism>
<dbReference type="InterPro" id="IPR025339">
    <property type="entry name" value="DUF4245"/>
</dbReference>
<accession>A0ABW1X311</accession>
<proteinExistence type="predicted"/>
<dbReference type="Pfam" id="PF14030">
    <property type="entry name" value="DUF4245"/>
    <property type="match status" value="1"/>
</dbReference>
<name>A0ABW1X311_9ACTN</name>
<evidence type="ECO:0000313" key="3">
    <source>
        <dbReference type="Proteomes" id="UP001596266"/>
    </source>
</evidence>
<keyword evidence="1" id="KW-0812">Transmembrane</keyword>
<keyword evidence="1" id="KW-1133">Transmembrane helix</keyword>
<protein>
    <submittedName>
        <fullName evidence="2">DUF4245 domain-containing protein</fullName>
    </submittedName>
</protein>
<reference evidence="3" key="1">
    <citation type="journal article" date="2019" name="Int. J. Syst. Evol. Microbiol.">
        <title>The Global Catalogue of Microorganisms (GCM) 10K type strain sequencing project: providing services to taxonomists for standard genome sequencing and annotation.</title>
        <authorList>
            <consortium name="The Broad Institute Genomics Platform"/>
            <consortium name="The Broad Institute Genome Sequencing Center for Infectious Disease"/>
            <person name="Wu L."/>
            <person name="Ma J."/>
        </authorList>
    </citation>
    <scope>NUCLEOTIDE SEQUENCE [LARGE SCALE GENOMIC DNA]</scope>
    <source>
        <strain evidence="3">CGMCC 1.15277</strain>
    </source>
</reference>
<keyword evidence="3" id="KW-1185">Reference proteome</keyword>
<gene>
    <name evidence="2" type="ORF">ACFP57_11240</name>
</gene>
<dbReference type="EMBL" id="JBHSUA010000020">
    <property type="protein sequence ID" value="MFC6397551.1"/>
    <property type="molecule type" value="Genomic_DNA"/>
</dbReference>
<dbReference type="RefSeq" id="WP_343885857.1">
    <property type="nucleotide sequence ID" value="NZ_BAAAKI010000010.1"/>
</dbReference>
<evidence type="ECO:0000256" key="1">
    <source>
        <dbReference type="SAM" id="Phobius"/>
    </source>
</evidence>
<sequence length="181" mass="19840">MRNNKFTGWNMVVAMLVILVPAALIYQFFSVTPDEPNLATVDWKPAVAEARTKANYPVLAPQELGDDWKVTKAKFVEKGKAITSKATAVGNTWLFGVHGPDKFYYEVEQRDADPAGLAREASRTGYADGSSTIGAKTWARMTSPDDRTHCLFDQQGEVGTAVCADTSWESLESFVGKLRAS</sequence>